<proteinExistence type="predicted"/>
<dbReference type="KEGG" id="seo:STM14_4034"/>
<evidence type="ECO:0000313" key="1">
    <source>
        <dbReference type="EMBL" id="ACY90430.1"/>
    </source>
</evidence>
<name>A0A0F6B7D3_SALT1</name>
<protein>
    <submittedName>
        <fullName evidence="1">Uncharacterized protein</fullName>
    </submittedName>
</protein>
<organism evidence="1 2">
    <name type="scientific">Salmonella typhimurium (strain 14028s / SGSC 2262)</name>
    <dbReference type="NCBI Taxonomy" id="588858"/>
    <lineage>
        <taxon>Bacteria</taxon>
        <taxon>Pseudomonadati</taxon>
        <taxon>Pseudomonadota</taxon>
        <taxon>Gammaproteobacteria</taxon>
        <taxon>Enterobacterales</taxon>
        <taxon>Enterobacteriaceae</taxon>
        <taxon>Salmonella</taxon>
    </lineage>
</organism>
<evidence type="ECO:0000313" key="2">
    <source>
        <dbReference type="Proteomes" id="UP000002695"/>
    </source>
</evidence>
<dbReference type="EMBL" id="CP001363">
    <property type="protein sequence ID" value="ACY90430.1"/>
    <property type="molecule type" value="Genomic_DNA"/>
</dbReference>
<reference evidence="1 2" key="1">
    <citation type="journal article" date="2010" name="J. Bacteriol.">
        <title>Short-term signatures of evolutionary change in the Salmonella enterica serovar typhimurium 14028 genome.</title>
        <authorList>
            <person name="Jarvik T."/>
            <person name="Smillie C."/>
            <person name="Groisman E.A."/>
            <person name="Ochman H."/>
        </authorList>
    </citation>
    <scope>NUCLEOTIDE SEQUENCE [LARGE SCALE GENOMIC DNA]</scope>
    <source>
        <strain evidence="2">14028s / SGSC 2262</strain>
    </source>
</reference>
<accession>A0A0F6B7D3</accession>
<dbReference type="Proteomes" id="UP000002695">
    <property type="component" value="Chromosome"/>
</dbReference>
<sequence length="39" mass="4679">MKTSRYIQNFYCYQPQCDQPDVMSPRAKKAIIAQKRDKK</sequence>
<keyword evidence="2" id="KW-1185">Reference proteome</keyword>
<dbReference type="AlphaFoldDB" id="A0A0F6B7D3"/>
<dbReference type="HOGENOM" id="CLU_203792_0_0_6"/>
<gene>
    <name evidence="1" type="ordered locus">STM14_4034</name>
</gene>